<organism evidence="3 4">
    <name type="scientific">Pseudarthrobacter enclensis</name>
    <dbReference type="NCBI Taxonomy" id="993070"/>
    <lineage>
        <taxon>Bacteria</taxon>
        <taxon>Bacillati</taxon>
        <taxon>Actinomycetota</taxon>
        <taxon>Actinomycetes</taxon>
        <taxon>Micrococcales</taxon>
        <taxon>Micrococcaceae</taxon>
        <taxon>Pseudarthrobacter</taxon>
    </lineage>
</organism>
<proteinExistence type="predicted"/>
<dbReference type="EMBL" id="JAUSRE010000006">
    <property type="protein sequence ID" value="MDP9887955.1"/>
    <property type="molecule type" value="Genomic_DNA"/>
</dbReference>
<dbReference type="InterPro" id="IPR050300">
    <property type="entry name" value="GDXG_lipolytic_enzyme"/>
</dbReference>
<evidence type="ECO:0000313" key="4">
    <source>
        <dbReference type="Proteomes" id="UP001226577"/>
    </source>
</evidence>
<keyword evidence="4" id="KW-1185">Reference proteome</keyword>
<dbReference type="Pfam" id="PF07859">
    <property type="entry name" value="Abhydrolase_3"/>
    <property type="match status" value="1"/>
</dbReference>
<name>A0ABT9RRU2_9MICC</name>
<dbReference type="InterPro" id="IPR029058">
    <property type="entry name" value="AB_hydrolase_fold"/>
</dbReference>
<dbReference type="Proteomes" id="UP001226577">
    <property type="component" value="Unassembled WGS sequence"/>
</dbReference>
<dbReference type="InterPro" id="IPR013094">
    <property type="entry name" value="AB_hydrolase_3"/>
</dbReference>
<reference evidence="3 4" key="1">
    <citation type="submission" date="2023-07" db="EMBL/GenBank/DDBJ databases">
        <title>Sorghum-associated microbial communities from plants grown in Nebraska, USA.</title>
        <authorList>
            <person name="Schachtman D."/>
        </authorList>
    </citation>
    <scope>NUCLEOTIDE SEQUENCE [LARGE SCALE GENOMIC DNA]</scope>
    <source>
        <strain evidence="3 4">CC222</strain>
    </source>
</reference>
<feature type="domain" description="Alpha/beta hydrolase fold-3" evidence="2">
    <location>
        <begin position="97"/>
        <end position="318"/>
    </location>
</feature>
<accession>A0ABT9RRU2</accession>
<evidence type="ECO:0000259" key="2">
    <source>
        <dbReference type="Pfam" id="PF07859"/>
    </source>
</evidence>
<dbReference type="Gene3D" id="3.40.50.1820">
    <property type="entry name" value="alpha/beta hydrolase"/>
    <property type="match status" value="1"/>
</dbReference>
<dbReference type="PANTHER" id="PTHR48081">
    <property type="entry name" value="AB HYDROLASE SUPERFAMILY PROTEIN C4A8.06C"/>
    <property type="match status" value="1"/>
</dbReference>
<gene>
    <name evidence="3" type="ORF">J2X98_001534</name>
</gene>
<keyword evidence="1" id="KW-0378">Hydrolase</keyword>
<comment type="caution">
    <text evidence="3">The sequence shown here is derived from an EMBL/GenBank/DDBJ whole genome shotgun (WGS) entry which is preliminary data.</text>
</comment>
<evidence type="ECO:0000313" key="3">
    <source>
        <dbReference type="EMBL" id="MDP9887955.1"/>
    </source>
</evidence>
<protein>
    <submittedName>
        <fullName evidence="3">Acetyl esterase/lipase</fullName>
    </submittedName>
</protein>
<dbReference type="RefSeq" id="WP_307306233.1">
    <property type="nucleotide sequence ID" value="NZ_JAUSRE010000006.1"/>
</dbReference>
<evidence type="ECO:0000256" key="1">
    <source>
        <dbReference type="ARBA" id="ARBA00022801"/>
    </source>
</evidence>
<dbReference type="PANTHER" id="PTHR48081:SF33">
    <property type="entry name" value="KYNURENINE FORMAMIDASE"/>
    <property type="match status" value="1"/>
</dbReference>
<dbReference type="SUPFAM" id="SSF53474">
    <property type="entry name" value="alpha/beta-Hydrolases"/>
    <property type="match status" value="1"/>
</dbReference>
<sequence length="360" mass="39237">MTLAARTGRAFPFARSARNALRRVPVWTWRLLMHSVSAREQARFNTDPITEVAYTHDIDYVGDGLRAHRLDVLAPLGAAPDSPRGGVSPGAPLPVYVYFHGGGWTSGDKAALTKYCASQVLGGMVVVNVNYRHAPRFQMGHVLEDANAALAWVAANIGRYGGDPRRLVLGGDSAGGQIAALLTAASLRPELAAHYSLEPAVPAAQLRGLVQHCSVVDFSVFFEAGFVLSLNFVRMLLPAAAPVPYLSAPGSRRRAPAGTTAARLRAAAGFLSPIEWLDGNHPPVFVSTSERDYFYQANVNFIERLQQHSVPVDAVIYPWDSANTEHTWQQDYHYPESQEVYRRLHAFVRDVAQPPASASD</sequence>